<feature type="compositionally biased region" description="Basic and acidic residues" evidence="2">
    <location>
        <begin position="14"/>
        <end position="25"/>
    </location>
</feature>
<feature type="region of interest" description="Disordered" evidence="2">
    <location>
        <begin position="1"/>
        <end position="50"/>
    </location>
</feature>
<evidence type="ECO:0000313" key="4">
    <source>
        <dbReference type="Proteomes" id="UP001189429"/>
    </source>
</evidence>
<dbReference type="InterPro" id="IPR036691">
    <property type="entry name" value="Endo/exonu/phosph_ase_sf"/>
</dbReference>
<feature type="coiled-coil region" evidence="1">
    <location>
        <begin position="164"/>
        <end position="212"/>
    </location>
</feature>
<sequence length="832" mass="91327">MWRARAPQRVITKARQEEKKLKAADNPKGQPPSRSGGNGGGRLDSSQLAPWASSKLEKELVALRKQVQQLNMEKNKDPAPPQAAPTGVSDAAMEVDEGSAGAKDTTATALQRSAIQNKIGHYELFVKSLALYEDSEAEQLQTAKKQLGVLRVQLRELRPPSTAHKVATQKLERCRTQLDRYRTEAADRREKIAKLQEELDTKEAAIVQKEAGIVQLTMEVRTCAEALSKQRGEPVTAATNPASAPVLSPDFLQVDMPEPEGQPDLKLFYQQFTTDPRFSSLQQMLAKHVKVSMVPQQPSLVQPAGGTDDDHELGDKADVVKRGAEPTLGMDDVRKMYEEFKKAGTVTARGVPNHQPRVSGLRLRRGELLRDGAPLSSQQSHLLETLNANQGKPTLKRRLERTQALVVLVQETGYHGYEVEELQSWAGARGWQVITVAGSPTEDYLPSAGVAVFARSEVGLRWPDGYSSSMLVPQRAQHVIVDLPGWELMHIFNIYVHTAEGMTVRNARILCSVGEAMFRILAPCIIGGDWNMPASEVEDSTFPANAQVNLVVPTAITCRTARSCSTLDFFALSSAAMRSLKCVSAEMAWSIKPHRHVQLQLAVDGQSLQYLAYGMAPKIPGVQVHGPHCEDSSWATEASYAEHAVELAKWVEVSYEAKDPEGVQARAEGWRWLHNAITYIIQLGEGASARQDGSLDPNPGGDTAPLLDAACLNSAPGVHRQRDGSSASQLAREIESFQALVYVDQGLNHRPDATVEQARRLASYAPLRIDNLRELLADIEEDLQAVHQEAGRDSSSRWKAWCDQASAGGARGLHRVTKVKDAQQPTVVHRAR</sequence>
<feature type="non-terminal residue" evidence="3">
    <location>
        <position position="832"/>
    </location>
</feature>
<proteinExistence type="predicted"/>
<keyword evidence="1" id="KW-0175">Coiled coil</keyword>
<evidence type="ECO:0000256" key="1">
    <source>
        <dbReference type="SAM" id="Coils"/>
    </source>
</evidence>
<name>A0ABN9UBD2_9DINO</name>
<reference evidence="3" key="1">
    <citation type="submission" date="2023-10" db="EMBL/GenBank/DDBJ databases">
        <authorList>
            <person name="Chen Y."/>
            <person name="Shah S."/>
            <person name="Dougan E. K."/>
            <person name="Thang M."/>
            <person name="Chan C."/>
        </authorList>
    </citation>
    <scope>NUCLEOTIDE SEQUENCE [LARGE SCALE GENOMIC DNA]</scope>
</reference>
<evidence type="ECO:0008006" key="5">
    <source>
        <dbReference type="Google" id="ProtNLM"/>
    </source>
</evidence>
<comment type="caution">
    <text evidence="3">The sequence shown here is derived from an EMBL/GenBank/DDBJ whole genome shotgun (WGS) entry which is preliminary data.</text>
</comment>
<organism evidence="3 4">
    <name type="scientific">Prorocentrum cordatum</name>
    <dbReference type="NCBI Taxonomy" id="2364126"/>
    <lineage>
        <taxon>Eukaryota</taxon>
        <taxon>Sar</taxon>
        <taxon>Alveolata</taxon>
        <taxon>Dinophyceae</taxon>
        <taxon>Prorocentrales</taxon>
        <taxon>Prorocentraceae</taxon>
        <taxon>Prorocentrum</taxon>
    </lineage>
</organism>
<evidence type="ECO:0000313" key="3">
    <source>
        <dbReference type="EMBL" id="CAK0856669.1"/>
    </source>
</evidence>
<dbReference type="SUPFAM" id="SSF56219">
    <property type="entry name" value="DNase I-like"/>
    <property type="match status" value="1"/>
</dbReference>
<gene>
    <name evidence="3" type="ORF">PCOR1329_LOCUS47001</name>
</gene>
<dbReference type="Proteomes" id="UP001189429">
    <property type="component" value="Unassembled WGS sequence"/>
</dbReference>
<evidence type="ECO:0000256" key="2">
    <source>
        <dbReference type="SAM" id="MobiDB-lite"/>
    </source>
</evidence>
<accession>A0ABN9UBD2</accession>
<keyword evidence="4" id="KW-1185">Reference proteome</keyword>
<dbReference type="Gene3D" id="3.60.10.10">
    <property type="entry name" value="Endonuclease/exonuclease/phosphatase"/>
    <property type="match status" value="1"/>
</dbReference>
<feature type="region of interest" description="Disordered" evidence="2">
    <location>
        <begin position="67"/>
        <end position="90"/>
    </location>
</feature>
<protein>
    <recommendedName>
        <fullName evidence="5">Endonuclease/exonuclease/phosphatase domain-containing protein</fullName>
    </recommendedName>
</protein>
<dbReference type="EMBL" id="CAUYUJ010015659">
    <property type="protein sequence ID" value="CAK0856669.1"/>
    <property type="molecule type" value="Genomic_DNA"/>
</dbReference>